<sequence length="400" mass="44058">MHADPRLIEFATHKRRMLVGILDALFAQIDLTDSQYETAKARYEAVSAWLAEGESPFLQDAAIYAQGSIAVGTANKPIGRAEFDVDLVCHLPSVGATSNPAAVKALIGDRLRAHATYASMLEEKQRCWRLCYANEFHLDITPSIPNPACGNGGELVPDRALAAWKPTNPKGYAARFEQYAALRRRLTLREAAIAAKRADVEDFPEQEMRKPPLKRIVQLLKRHRDVSFAAPGRSELAPISVILTTLAARSYADCITRFVYADTYELILDVVRRLPEFIQVGERNGRPFYFIENETTTGENFADKWNLDPRLPRAFYGWHRDAVAMLEGLIALEGKDRLGEALQKSFGASQEAVRAAMAPLATTVGNARAAGSLLVAPSLGLVTSPAVGRVTVPPHTFFGR</sequence>
<name>A0ABW1AVT6_9RHOO</name>
<accession>A0ABW1AVT6</accession>
<proteinExistence type="predicted"/>
<dbReference type="RefSeq" id="WP_096447933.1">
    <property type="nucleotide sequence ID" value="NZ_JBHSOG010000094.1"/>
</dbReference>
<keyword evidence="1" id="KW-0051">Antiviral defense</keyword>
<evidence type="ECO:0000313" key="2">
    <source>
        <dbReference type="EMBL" id="MFC5771448.1"/>
    </source>
</evidence>
<comment type="caution">
    <text evidence="2">The sequence shown here is derived from an EMBL/GenBank/DDBJ whole genome shotgun (WGS) entry which is preliminary data.</text>
</comment>
<gene>
    <name evidence="2" type="ORF">ACFPTN_18880</name>
</gene>
<protein>
    <submittedName>
        <fullName evidence="2">Nucleotidyltransferase</fullName>
    </submittedName>
</protein>
<keyword evidence="3" id="KW-1185">Reference proteome</keyword>
<dbReference type="EMBL" id="JBHSOG010000094">
    <property type="protein sequence ID" value="MFC5771448.1"/>
    <property type="molecule type" value="Genomic_DNA"/>
</dbReference>
<evidence type="ECO:0000313" key="3">
    <source>
        <dbReference type="Proteomes" id="UP001595974"/>
    </source>
</evidence>
<dbReference type="Proteomes" id="UP001595974">
    <property type="component" value="Unassembled WGS sequence"/>
</dbReference>
<evidence type="ECO:0000256" key="1">
    <source>
        <dbReference type="ARBA" id="ARBA00023118"/>
    </source>
</evidence>
<dbReference type="Pfam" id="PF18144">
    <property type="entry name" value="SMODS"/>
    <property type="match status" value="1"/>
</dbReference>
<organism evidence="2 3">
    <name type="scientific">Thauera sinica</name>
    <dbReference type="NCBI Taxonomy" id="2665146"/>
    <lineage>
        <taxon>Bacteria</taxon>
        <taxon>Pseudomonadati</taxon>
        <taxon>Pseudomonadota</taxon>
        <taxon>Betaproteobacteria</taxon>
        <taxon>Rhodocyclales</taxon>
        <taxon>Zoogloeaceae</taxon>
        <taxon>Thauera</taxon>
    </lineage>
</organism>
<dbReference type="InterPro" id="IPR006116">
    <property type="entry name" value="NT_2-5OAS_ClassI-CCAase"/>
</dbReference>
<dbReference type="CDD" id="cd05400">
    <property type="entry name" value="NT_2-5OAS_ClassI-CCAase"/>
    <property type="match status" value="1"/>
</dbReference>
<reference evidence="3" key="1">
    <citation type="journal article" date="2019" name="Int. J. Syst. Evol. Microbiol.">
        <title>The Global Catalogue of Microorganisms (GCM) 10K type strain sequencing project: providing services to taxonomists for standard genome sequencing and annotation.</title>
        <authorList>
            <consortium name="The Broad Institute Genomics Platform"/>
            <consortium name="The Broad Institute Genome Sequencing Center for Infectious Disease"/>
            <person name="Wu L."/>
            <person name="Ma J."/>
        </authorList>
    </citation>
    <scope>NUCLEOTIDE SEQUENCE [LARGE SCALE GENOMIC DNA]</scope>
    <source>
        <strain evidence="3">SHR3</strain>
    </source>
</reference>